<dbReference type="InParanoid" id="T1EFZ4"/>
<gene>
    <name evidence="17" type="primary">20195496</name>
    <name evidence="16" type="ORF">HELRODRAFT_114133</name>
</gene>
<evidence type="ECO:0000313" key="17">
    <source>
        <dbReference type="EnsemblMetazoa" id="HelroP114133"/>
    </source>
</evidence>
<evidence type="ECO:0000256" key="13">
    <source>
        <dbReference type="ARBA" id="ARBA00047995"/>
    </source>
</evidence>
<dbReference type="GO" id="GO:0016787">
    <property type="term" value="F:hydrolase activity"/>
    <property type="evidence" value="ECO:0007669"/>
    <property type="project" value="UniProtKB-KW"/>
</dbReference>
<dbReference type="GeneID" id="20195496"/>
<evidence type="ECO:0000256" key="9">
    <source>
        <dbReference type="ARBA" id="ARBA00022840"/>
    </source>
</evidence>
<accession>T1EFZ4</accession>
<dbReference type="GO" id="GO:0003677">
    <property type="term" value="F:DNA binding"/>
    <property type="evidence" value="ECO:0007669"/>
    <property type="project" value="UniProtKB-KW"/>
</dbReference>
<dbReference type="PROSITE" id="PS51533">
    <property type="entry name" value="ADD"/>
    <property type="match status" value="1"/>
</dbReference>
<dbReference type="PANTHER" id="PTHR46357">
    <property type="entry name" value="TRANSCRIPTIONAL REGULATOR ATRX"/>
    <property type="match status" value="1"/>
</dbReference>
<sequence>MDYHRHPVLKVLICRKCYYWYTSAEVDQDSEGTDEQCRWCRQGGDLICCDFCHNSFCKGCIRRNLGRKELNSILDSDECSKWKCYVCNPKPLLSLIEHCSAVMEALTKLEKKQQELELKRTKRYHIKSSTVASSTGNTSFTLPSANSAAMVCNGSVSGVADKSQTRSGSSRVVVNNNTSAATTTSNSSRLSAGSNGYFGIMPNSTLQVRLSKPPQQSVNAHSLHQQ</sequence>
<keyword evidence="12" id="KW-0539">Nucleus</keyword>
<evidence type="ECO:0000256" key="2">
    <source>
        <dbReference type="ARBA" id="ARBA00007025"/>
    </source>
</evidence>
<dbReference type="InterPro" id="IPR011011">
    <property type="entry name" value="Znf_FYVE_PHD"/>
</dbReference>
<evidence type="ECO:0000256" key="1">
    <source>
        <dbReference type="ARBA" id="ARBA00004123"/>
    </source>
</evidence>
<dbReference type="EnsemblMetazoa" id="HelroT114133">
    <property type="protein sequence ID" value="HelroP114133"/>
    <property type="gene ID" value="HelroG114133"/>
</dbReference>
<dbReference type="GO" id="GO:0005524">
    <property type="term" value="F:ATP binding"/>
    <property type="evidence" value="ECO:0007669"/>
    <property type="project" value="UniProtKB-KW"/>
</dbReference>
<dbReference type="InterPro" id="IPR041430">
    <property type="entry name" value="ADD_ATRX"/>
</dbReference>
<dbReference type="AlphaFoldDB" id="T1EFZ4"/>
<dbReference type="PANTHER" id="PTHR46357:SF1">
    <property type="entry name" value="TRANSCRIPTIONAL REGULATOR ATRX"/>
    <property type="match status" value="1"/>
</dbReference>
<dbReference type="EMBL" id="AMQM01006202">
    <property type="status" value="NOT_ANNOTATED_CDS"/>
    <property type="molecule type" value="Genomic_DNA"/>
</dbReference>
<name>T1EFZ4_HELRO</name>
<keyword evidence="9" id="KW-0067">ATP-binding</keyword>
<reference evidence="17" key="3">
    <citation type="submission" date="2015-06" db="UniProtKB">
        <authorList>
            <consortium name="EnsemblMetazoa"/>
        </authorList>
    </citation>
    <scope>IDENTIFICATION</scope>
</reference>
<evidence type="ECO:0000256" key="14">
    <source>
        <dbReference type="SAM" id="MobiDB-lite"/>
    </source>
</evidence>
<evidence type="ECO:0000256" key="7">
    <source>
        <dbReference type="ARBA" id="ARBA00022801"/>
    </source>
</evidence>
<dbReference type="GO" id="GO:0003678">
    <property type="term" value="F:DNA helicase activity"/>
    <property type="evidence" value="ECO:0007669"/>
    <property type="project" value="UniProtKB-EC"/>
</dbReference>
<dbReference type="GO" id="GO:0008270">
    <property type="term" value="F:zinc ion binding"/>
    <property type="evidence" value="ECO:0007669"/>
    <property type="project" value="UniProtKB-KW"/>
</dbReference>
<dbReference type="KEGG" id="hro:HELRODRAFT_114133"/>
<comment type="catalytic activity">
    <reaction evidence="13">
        <text>ATP + H2O = ADP + phosphate + H(+)</text>
        <dbReference type="Rhea" id="RHEA:13065"/>
        <dbReference type="ChEBI" id="CHEBI:15377"/>
        <dbReference type="ChEBI" id="CHEBI:15378"/>
        <dbReference type="ChEBI" id="CHEBI:30616"/>
        <dbReference type="ChEBI" id="CHEBI:43474"/>
        <dbReference type="ChEBI" id="CHEBI:456216"/>
        <dbReference type="EC" id="3.6.4.12"/>
    </reaction>
</comment>
<evidence type="ECO:0000256" key="5">
    <source>
        <dbReference type="ARBA" id="ARBA00022763"/>
    </source>
</evidence>
<dbReference type="STRING" id="6412.T1EFZ4"/>
<dbReference type="HOGENOM" id="CLU_1227450_0_0_1"/>
<evidence type="ECO:0000256" key="12">
    <source>
        <dbReference type="ARBA" id="ARBA00023242"/>
    </source>
</evidence>
<keyword evidence="7" id="KW-0378">Hydrolase</keyword>
<dbReference type="CTD" id="20195496"/>
<protein>
    <recommendedName>
        <fullName evidence="15">PHD-type domain-containing protein</fullName>
    </recommendedName>
</protein>
<dbReference type="Pfam" id="PF17981">
    <property type="entry name" value="ADD_ATRX"/>
    <property type="match status" value="1"/>
</dbReference>
<proteinExistence type="inferred from homology"/>
<comment type="subcellular location">
    <subcellularLocation>
        <location evidence="1">Nucleus</location>
    </subcellularLocation>
</comment>
<reference evidence="16 18" key="2">
    <citation type="journal article" date="2013" name="Nature">
        <title>Insights into bilaterian evolution from three spiralian genomes.</title>
        <authorList>
            <person name="Simakov O."/>
            <person name="Marletaz F."/>
            <person name="Cho S.J."/>
            <person name="Edsinger-Gonzales E."/>
            <person name="Havlak P."/>
            <person name="Hellsten U."/>
            <person name="Kuo D.H."/>
            <person name="Larsson T."/>
            <person name="Lv J."/>
            <person name="Arendt D."/>
            <person name="Savage R."/>
            <person name="Osoegawa K."/>
            <person name="de Jong P."/>
            <person name="Grimwood J."/>
            <person name="Chapman J.A."/>
            <person name="Shapiro H."/>
            <person name="Aerts A."/>
            <person name="Otillar R.P."/>
            <person name="Terry A.Y."/>
            <person name="Boore J.L."/>
            <person name="Grigoriev I.V."/>
            <person name="Lindberg D.R."/>
            <person name="Seaver E.C."/>
            <person name="Weisblat D.A."/>
            <person name="Putnam N.H."/>
            <person name="Rokhsar D.S."/>
        </authorList>
    </citation>
    <scope>NUCLEOTIDE SEQUENCE</scope>
</reference>
<dbReference type="Gene3D" id="3.30.40.10">
    <property type="entry name" value="Zinc/RING finger domain, C3HC4 (zinc finger)"/>
    <property type="match status" value="1"/>
</dbReference>
<feature type="domain" description="PHD-type" evidence="15">
    <location>
        <begin position="1"/>
        <end position="115"/>
    </location>
</feature>
<keyword evidence="18" id="KW-1185">Reference proteome</keyword>
<dbReference type="InterPro" id="IPR013083">
    <property type="entry name" value="Znf_RING/FYVE/PHD"/>
</dbReference>
<dbReference type="GO" id="GO:0006281">
    <property type="term" value="P:DNA repair"/>
    <property type="evidence" value="ECO:0007669"/>
    <property type="project" value="UniProtKB-KW"/>
</dbReference>
<dbReference type="CDD" id="cd11726">
    <property type="entry name" value="ADDz_ATRX"/>
    <property type="match status" value="1"/>
</dbReference>
<evidence type="ECO:0000256" key="6">
    <source>
        <dbReference type="ARBA" id="ARBA00022771"/>
    </source>
</evidence>
<dbReference type="InterPro" id="IPR025766">
    <property type="entry name" value="ADD"/>
</dbReference>
<dbReference type="GO" id="GO:0010468">
    <property type="term" value="P:regulation of gene expression"/>
    <property type="evidence" value="ECO:0007669"/>
    <property type="project" value="UniProtKB-ARBA"/>
</dbReference>
<evidence type="ECO:0000256" key="4">
    <source>
        <dbReference type="ARBA" id="ARBA00022741"/>
    </source>
</evidence>
<evidence type="ECO:0000256" key="3">
    <source>
        <dbReference type="ARBA" id="ARBA00022723"/>
    </source>
</evidence>
<keyword evidence="8" id="KW-0862">Zinc</keyword>
<keyword evidence="4" id="KW-0547">Nucleotide-binding</keyword>
<dbReference type="eggNOG" id="KOG1015">
    <property type="taxonomic scope" value="Eukaryota"/>
</dbReference>
<evidence type="ECO:0000256" key="11">
    <source>
        <dbReference type="ARBA" id="ARBA00023204"/>
    </source>
</evidence>
<dbReference type="GO" id="GO:0005634">
    <property type="term" value="C:nucleus"/>
    <property type="evidence" value="ECO:0007669"/>
    <property type="project" value="UniProtKB-SubCell"/>
</dbReference>
<keyword evidence="6" id="KW-0863">Zinc-finger</keyword>
<feature type="compositionally biased region" description="Low complexity" evidence="14">
    <location>
        <begin position="165"/>
        <end position="192"/>
    </location>
</feature>
<dbReference type="EMBL" id="KB097304">
    <property type="protein sequence ID" value="ESN97767.1"/>
    <property type="molecule type" value="Genomic_DNA"/>
</dbReference>
<evidence type="ECO:0000256" key="8">
    <source>
        <dbReference type="ARBA" id="ARBA00022833"/>
    </source>
</evidence>
<evidence type="ECO:0000313" key="18">
    <source>
        <dbReference type="Proteomes" id="UP000015101"/>
    </source>
</evidence>
<dbReference type="Proteomes" id="UP000015101">
    <property type="component" value="Unassembled WGS sequence"/>
</dbReference>
<keyword evidence="5" id="KW-0227">DNA damage</keyword>
<keyword evidence="11" id="KW-0234">DNA repair</keyword>
<evidence type="ECO:0000259" key="15">
    <source>
        <dbReference type="PROSITE" id="PS51533"/>
    </source>
</evidence>
<keyword evidence="3" id="KW-0479">Metal-binding</keyword>
<dbReference type="SUPFAM" id="SSF57903">
    <property type="entry name" value="FYVE/PHD zinc finger"/>
    <property type="match status" value="1"/>
</dbReference>
<evidence type="ECO:0000313" key="16">
    <source>
        <dbReference type="EMBL" id="ESN97767.1"/>
    </source>
</evidence>
<comment type="similarity">
    <text evidence="2">Belongs to the SNF2/RAD54 helicase family.</text>
</comment>
<dbReference type="InterPro" id="IPR052131">
    <property type="entry name" value="ATRX_domain-containing"/>
</dbReference>
<organism evidence="17 18">
    <name type="scientific">Helobdella robusta</name>
    <name type="common">Californian leech</name>
    <dbReference type="NCBI Taxonomy" id="6412"/>
    <lineage>
        <taxon>Eukaryota</taxon>
        <taxon>Metazoa</taxon>
        <taxon>Spiralia</taxon>
        <taxon>Lophotrochozoa</taxon>
        <taxon>Annelida</taxon>
        <taxon>Clitellata</taxon>
        <taxon>Hirudinea</taxon>
        <taxon>Rhynchobdellida</taxon>
        <taxon>Glossiphoniidae</taxon>
        <taxon>Helobdella</taxon>
    </lineage>
</organism>
<dbReference type="RefSeq" id="XP_009024223.1">
    <property type="nucleotide sequence ID" value="XM_009025975.1"/>
</dbReference>
<feature type="region of interest" description="Disordered" evidence="14">
    <location>
        <begin position="159"/>
        <end position="192"/>
    </location>
</feature>
<evidence type="ECO:0000256" key="10">
    <source>
        <dbReference type="ARBA" id="ARBA00023125"/>
    </source>
</evidence>
<dbReference type="OrthoDB" id="6286493at2759"/>
<reference evidence="18" key="1">
    <citation type="submission" date="2012-12" db="EMBL/GenBank/DDBJ databases">
        <authorList>
            <person name="Hellsten U."/>
            <person name="Grimwood J."/>
            <person name="Chapman J.A."/>
            <person name="Shapiro H."/>
            <person name="Aerts A."/>
            <person name="Otillar R.P."/>
            <person name="Terry A.Y."/>
            <person name="Boore J.L."/>
            <person name="Simakov O."/>
            <person name="Marletaz F."/>
            <person name="Cho S.-J."/>
            <person name="Edsinger-Gonzales E."/>
            <person name="Havlak P."/>
            <person name="Kuo D.-H."/>
            <person name="Larsson T."/>
            <person name="Lv J."/>
            <person name="Arendt D."/>
            <person name="Savage R."/>
            <person name="Osoegawa K."/>
            <person name="de Jong P."/>
            <person name="Lindberg D.R."/>
            <person name="Seaver E.C."/>
            <person name="Weisblat D.A."/>
            <person name="Putnam N.H."/>
            <person name="Grigoriev I.V."/>
            <person name="Rokhsar D.S."/>
        </authorList>
    </citation>
    <scope>NUCLEOTIDE SEQUENCE</scope>
</reference>
<keyword evidence="10" id="KW-0238">DNA-binding</keyword>